<keyword evidence="3" id="KW-1185">Reference proteome</keyword>
<protein>
    <submittedName>
        <fullName evidence="2">Uncharacterized protein</fullName>
    </submittedName>
</protein>
<evidence type="ECO:0000313" key="2">
    <source>
        <dbReference type="EMBL" id="KAJ9162470.1"/>
    </source>
</evidence>
<name>A0ABQ9L757_HEVBR</name>
<gene>
    <name evidence="2" type="ORF">P3X46_022239</name>
</gene>
<reference evidence="2" key="1">
    <citation type="journal article" date="2023" name="Plant Biotechnol. J.">
        <title>Chromosome-level wild Hevea brasiliensis genome provides new tools for genomic-assisted breeding and valuable loci to elevate rubber yield.</title>
        <authorList>
            <person name="Cheng H."/>
            <person name="Song X."/>
            <person name="Hu Y."/>
            <person name="Wu T."/>
            <person name="Yang Q."/>
            <person name="An Z."/>
            <person name="Feng S."/>
            <person name="Deng Z."/>
            <person name="Wu W."/>
            <person name="Zeng X."/>
            <person name="Tu M."/>
            <person name="Wang X."/>
            <person name="Huang H."/>
        </authorList>
    </citation>
    <scope>NUCLEOTIDE SEQUENCE</scope>
    <source>
        <strain evidence="2">MT/VB/25A 57/8</strain>
    </source>
</reference>
<feature type="region of interest" description="Disordered" evidence="1">
    <location>
        <begin position="137"/>
        <end position="163"/>
    </location>
</feature>
<comment type="caution">
    <text evidence="2">The sequence shown here is derived from an EMBL/GenBank/DDBJ whole genome shotgun (WGS) entry which is preliminary data.</text>
</comment>
<accession>A0ABQ9L757</accession>
<feature type="compositionally biased region" description="Polar residues" evidence="1">
    <location>
        <begin position="1"/>
        <end position="10"/>
    </location>
</feature>
<evidence type="ECO:0000256" key="1">
    <source>
        <dbReference type="SAM" id="MobiDB-lite"/>
    </source>
</evidence>
<dbReference type="PANTHER" id="PTHR35321:SF1">
    <property type="entry name" value="OS02G0753200 PROTEIN"/>
    <property type="match status" value="1"/>
</dbReference>
<feature type="region of interest" description="Disordered" evidence="1">
    <location>
        <begin position="1"/>
        <end position="40"/>
    </location>
</feature>
<dbReference type="InterPro" id="IPR040306">
    <property type="entry name" value="Os02g0753200-like"/>
</dbReference>
<feature type="compositionally biased region" description="Basic and acidic residues" evidence="1">
    <location>
        <begin position="232"/>
        <end position="245"/>
    </location>
</feature>
<dbReference type="PANTHER" id="PTHR35321">
    <property type="entry name" value="OS02G0753200 PROTEIN"/>
    <property type="match status" value="1"/>
</dbReference>
<feature type="region of interest" description="Disordered" evidence="1">
    <location>
        <begin position="198"/>
        <end position="245"/>
    </location>
</feature>
<feature type="compositionally biased region" description="Polar residues" evidence="1">
    <location>
        <begin position="138"/>
        <end position="153"/>
    </location>
</feature>
<evidence type="ECO:0000313" key="3">
    <source>
        <dbReference type="Proteomes" id="UP001174677"/>
    </source>
</evidence>
<dbReference type="Proteomes" id="UP001174677">
    <property type="component" value="Chromosome 13"/>
</dbReference>
<proteinExistence type="predicted"/>
<dbReference type="EMBL" id="JARPOI010000013">
    <property type="protein sequence ID" value="KAJ9162470.1"/>
    <property type="molecule type" value="Genomic_DNA"/>
</dbReference>
<sequence length="245" mass="26801">MSLSLIQGYSSADEEAPPEDYRISFDDDDDYEYDDSSASAVSGGRLLSYKSVFGQSAPSNGSSGLPSALHVFSEISGPSQFLNNCVEEQPSAGGVEHQLGRHGRWRNRKEKKDLPAGVVVEAKAQLIGIHERVRSDIESNQPPTSSVLSTTQEGGKRVPTVTNPNAEDAAELLRMCLQCGIPKTYSSARGMVCPVCGDRPFDTNKEPKKKGSTIKDKEKSKRMKGQSSHATWKSETEMQLRQQFD</sequence>
<feature type="compositionally biased region" description="Acidic residues" evidence="1">
    <location>
        <begin position="26"/>
        <end position="35"/>
    </location>
</feature>
<organism evidence="2 3">
    <name type="scientific">Hevea brasiliensis</name>
    <name type="common">Para rubber tree</name>
    <name type="synonym">Siphonia brasiliensis</name>
    <dbReference type="NCBI Taxonomy" id="3981"/>
    <lineage>
        <taxon>Eukaryota</taxon>
        <taxon>Viridiplantae</taxon>
        <taxon>Streptophyta</taxon>
        <taxon>Embryophyta</taxon>
        <taxon>Tracheophyta</taxon>
        <taxon>Spermatophyta</taxon>
        <taxon>Magnoliopsida</taxon>
        <taxon>eudicotyledons</taxon>
        <taxon>Gunneridae</taxon>
        <taxon>Pentapetalae</taxon>
        <taxon>rosids</taxon>
        <taxon>fabids</taxon>
        <taxon>Malpighiales</taxon>
        <taxon>Euphorbiaceae</taxon>
        <taxon>Crotonoideae</taxon>
        <taxon>Micrandreae</taxon>
        <taxon>Hevea</taxon>
    </lineage>
</organism>